<evidence type="ECO:0000256" key="6">
    <source>
        <dbReference type="ARBA" id="ARBA00023136"/>
    </source>
</evidence>
<evidence type="ECO:0000313" key="9">
    <source>
        <dbReference type="EMBL" id="MPR25644.1"/>
    </source>
</evidence>
<evidence type="ECO:0000256" key="4">
    <source>
        <dbReference type="ARBA" id="ARBA00022692"/>
    </source>
</evidence>
<dbReference type="InterPro" id="IPR035906">
    <property type="entry name" value="MetI-like_sf"/>
</dbReference>
<comment type="subcellular location">
    <subcellularLocation>
        <location evidence="1 7">Cell membrane</location>
        <topology evidence="1 7">Multi-pass membrane protein</topology>
    </subcellularLocation>
</comment>
<dbReference type="SUPFAM" id="SSF161098">
    <property type="entry name" value="MetI-like"/>
    <property type="match status" value="1"/>
</dbReference>
<dbReference type="PANTHER" id="PTHR30151:SF38">
    <property type="entry name" value="ALIPHATIC SULFONATES TRANSPORT PERMEASE PROTEIN SSUC-RELATED"/>
    <property type="match status" value="1"/>
</dbReference>
<keyword evidence="10" id="KW-1185">Reference proteome</keyword>
<dbReference type="OrthoDB" id="8443696at2"/>
<feature type="transmembrane region" description="Helical" evidence="7">
    <location>
        <begin position="56"/>
        <end position="86"/>
    </location>
</feature>
<keyword evidence="4 7" id="KW-0812">Transmembrane</keyword>
<dbReference type="PROSITE" id="PS50928">
    <property type="entry name" value="ABC_TM1"/>
    <property type="match status" value="1"/>
</dbReference>
<dbReference type="InterPro" id="IPR000515">
    <property type="entry name" value="MetI-like"/>
</dbReference>
<accession>A0A5N7MHK7</accession>
<evidence type="ECO:0000313" key="10">
    <source>
        <dbReference type="Proteomes" id="UP000403266"/>
    </source>
</evidence>
<name>A0A5N7MHK7_9HYPH</name>
<proteinExistence type="inferred from homology"/>
<evidence type="ECO:0000256" key="3">
    <source>
        <dbReference type="ARBA" id="ARBA00022475"/>
    </source>
</evidence>
<evidence type="ECO:0000259" key="8">
    <source>
        <dbReference type="PROSITE" id="PS50928"/>
    </source>
</evidence>
<reference evidence="9 10" key="1">
    <citation type="journal article" date="2019" name="Syst. Appl. Microbiol.">
        <title>Microvirga tunisiensis sp. nov., a root nodule symbiotic bacterium isolated from Lupinus micranthus and L. luteus grown in Northern Tunisia.</title>
        <authorList>
            <person name="Msaddak A."/>
            <person name="Rejili M."/>
            <person name="Duran D."/>
            <person name="Mars M."/>
            <person name="Palacios J.M."/>
            <person name="Ruiz-Argueso T."/>
            <person name="Rey L."/>
            <person name="Imperial J."/>
        </authorList>
    </citation>
    <scope>NUCLEOTIDE SEQUENCE [LARGE SCALE GENOMIC DNA]</scope>
    <source>
        <strain evidence="9 10">Lmie10</strain>
    </source>
</reference>
<gene>
    <name evidence="9" type="ORF">FS320_10455</name>
</gene>
<dbReference type="Gene3D" id="1.10.3720.10">
    <property type="entry name" value="MetI-like"/>
    <property type="match status" value="1"/>
</dbReference>
<dbReference type="CDD" id="cd06261">
    <property type="entry name" value="TM_PBP2"/>
    <property type="match status" value="1"/>
</dbReference>
<dbReference type="PANTHER" id="PTHR30151">
    <property type="entry name" value="ALKANE SULFONATE ABC TRANSPORTER-RELATED, MEMBRANE SUBUNIT"/>
    <property type="match status" value="1"/>
</dbReference>
<dbReference type="GO" id="GO:0005886">
    <property type="term" value="C:plasma membrane"/>
    <property type="evidence" value="ECO:0007669"/>
    <property type="project" value="UniProtKB-SubCell"/>
</dbReference>
<sequence length="253" mass="27995">MRAAGAERKGTWQEIASILLLLSLWQIGAGLAESRLFPGPLMVLQSLMHEAIGGPLFHHLGITLARVGISFVIAMVVGTALGIALGRLQWLDRWLNPWLVILLNLPALVVIILTYVWLGLIETALLVAVALNKIPNVAVTLREGARALDRDYTDVAQVYRFGLWTTLREVIVPQLAPYLLAAARNGLALVWKIVLVVELLGRSNGIGFQLQSYFQLFDVPRVMAYAAAFVLCALLIEIVLFAPLERRSGQWRR</sequence>
<protein>
    <submittedName>
        <fullName evidence="9">ABC transporter permease</fullName>
    </submittedName>
</protein>
<comment type="similarity">
    <text evidence="7">Belongs to the binding-protein-dependent transport system permease family.</text>
</comment>
<organism evidence="9 10">
    <name type="scientific">Microvirga tunisiensis</name>
    <dbReference type="NCBI Taxonomy" id="2108360"/>
    <lineage>
        <taxon>Bacteria</taxon>
        <taxon>Pseudomonadati</taxon>
        <taxon>Pseudomonadota</taxon>
        <taxon>Alphaproteobacteria</taxon>
        <taxon>Hyphomicrobiales</taxon>
        <taxon>Methylobacteriaceae</taxon>
        <taxon>Microvirga</taxon>
    </lineage>
</organism>
<keyword evidence="3" id="KW-1003">Cell membrane</keyword>
<dbReference type="GO" id="GO:0055085">
    <property type="term" value="P:transmembrane transport"/>
    <property type="evidence" value="ECO:0007669"/>
    <property type="project" value="InterPro"/>
</dbReference>
<feature type="transmembrane region" description="Helical" evidence="7">
    <location>
        <begin position="222"/>
        <end position="244"/>
    </location>
</feature>
<evidence type="ECO:0000256" key="2">
    <source>
        <dbReference type="ARBA" id="ARBA00022448"/>
    </source>
</evidence>
<dbReference type="EMBL" id="VOSK01000028">
    <property type="protein sequence ID" value="MPR25644.1"/>
    <property type="molecule type" value="Genomic_DNA"/>
</dbReference>
<keyword evidence="2 7" id="KW-0813">Transport</keyword>
<keyword evidence="5 7" id="KW-1133">Transmembrane helix</keyword>
<feature type="transmembrane region" description="Helical" evidence="7">
    <location>
        <begin position="98"/>
        <end position="118"/>
    </location>
</feature>
<feature type="domain" description="ABC transmembrane type-1" evidence="8">
    <location>
        <begin position="60"/>
        <end position="240"/>
    </location>
</feature>
<dbReference type="RefSeq" id="WP_152711407.1">
    <property type="nucleotide sequence ID" value="NZ_VOSJ01000026.1"/>
</dbReference>
<dbReference type="Pfam" id="PF00528">
    <property type="entry name" value="BPD_transp_1"/>
    <property type="match status" value="1"/>
</dbReference>
<dbReference type="Proteomes" id="UP000403266">
    <property type="component" value="Unassembled WGS sequence"/>
</dbReference>
<evidence type="ECO:0000256" key="5">
    <source>
        <dbReference type="ARBA" id="ARBA00022989"/>
    </source>
</evidence>
<dbReference type="AlphaFoldDB" id="A0A5N7MHK7"/>
<keyword evidence="6 7" id="KW-0472">Membrane</keyword>
<evidence type="ECO:0000256" key="1">
    <source>
        <dbReference type="ARBA" id="ARBA00004651"/>
    </source>
</evidence>
<evidence type="ECO:0000256" key="7">
    <source>
        <dbReference type="RuleBase" id="RU363032"/>
    </source>
</evidence>
<comment type="caution">
    <text evidence="9">The sequence shown here is derived from an EMBL/GenBank/DDBJ whole genome shotgun (WGS) entry which is preliminary data.</text>
</comment>